<dbReference type="EMBL" id="LCWV01000002">
    <property type="protein sequence ID" value="PWI75867.1"/>
    <property type="molecule type" value="Genomic_DNA"/>
</dbReference>
<dbReference type="Proteomes" id="UP000245956">
    <property type="component" value="Unassembled WGS sequence"/>
</dbReference>
<evidence type="ECO:0000313" key="2">
    <source>
        <dbReference type="EMBL" id="PWI75867.1"/>
    </source>
</evidence>
<feature type="region of interest" description="Disordered" evidence="1">
    <location>
        <begin position="1"/>
        <end position="22"/>
    </location>
</feature>
<dbReference type="AlphaFoldDB" id="A0A2U3EMX9"/>
<accession>A0A2U3EMX9</accession>
<comment type="caution">
    <text evidence="2">The sequence shown here is derived from an EMBL/GenBank/DDBJ whole genome shotgun (WGS) entry which is preliminary data.</text>
</comment>
<evidence type="ECO:0000313" key="3">
    <source>
        <dbReference type="Proteomes" id="UP000245956"/>
    </source>
</evidence>
<organism evidence="2 3">
    <name type="scientific">Purpureocillium lilacinum</name>
    <name type="common">Paecilomyces lilacinus</name>
    <dbReference type="NCBI Taxonomy" id="33203"/>
    <lineage>
        <taxon>Eukaryota</taxon>
        <taxon>Fungi</taxon>
        <taxon>Dikarya</taxon>
        <taxon>Ascomycota</taxon>
        <taxon>Pezizomycotina</taxon>
        <taxon>Sordariomycetes</taxon>
        <taxon>Hypocreomycetidae</taxon>
        <taxon>Hypocreales</taxon>
        <taxon>Ophiocordycipitaceae</taxon>
        <taxon>Purpureocillium</taxon>
    </lineage>
</organism>
<sequence>MPLHCRQYDTRMTPSHSSHLRPDKRDRLTAVFYYVADSCGLPCPYTKWQLVVLPASTGHETIGPTILSRRARRLAKPRPLKGATAETNMHKSTRRRSHRELCNDDQTSRLAPDGSPRMDECTYSTVSANKRKNTPQAKQDPAAHAVTYSAVCTSQNHCDTTTVSAEAFLALLAPLARTVDRLANKLDSDLSVLGSMLLIHSRSMDHLRVL</sequence>
<gene>
    <name evidence="2" type="ORF">PCL_06525</name>
</gene>
<name>A0A2U3EMX9_PURLI</name>
<feature type="region of interest" description="Disordered" evidence="1">
    <location>
        <begin position="77"/>
        <end position="119"/>
    </location>
</feature>
<proteinExistence type="predicted"/>
<protein>
    <submittedName>
        <fullName evidence="2">Uncharacterized protein</fullName>
    </submittedName>
</protein>
<evidence type="ECO:0000256" key="1">
    <source>
        <dbReference type="SAM" id="MobiDB-lite"/>
    </source>
</evidence>
<reference evidence="2 3" key="1">
    <citation type="journal article" date="2016" name="Front. Microbiol.">
        <title>Genome and transcriptome sequences reveal the specific parasitism of the nematophagous Purpureocillium lilacinum 36-1.</title>
        <authorList>
            <person name="Xie J."/>
            <person name="Li S."/>
            <person name="Mo C."/>
            <person name="Xiao X."/>
            <person name="Peng D."/>
            <person name="Wang G."/>
            <person name="Xiao Y."/>
        </authorList>
    </citation>
    <scope>NUCLEOTIDE SEQUENCE [LARGE SCALE GENOMIC DNA]</scope>
    <source>
        <strain evidence="2 3">36-1</strain>
    </source>
</reference>